<dbReference type="Proteomes" id="UP000009058">
    <property type="component" value="Chromosome 6"/>
</dbReference>
<proteinExistence type="predicted"/>
<dbReference type="RefSeq" id="XP_003719858.1">
    <property type="nucleotide sequence ID" value="XM_003719810.1"/>
</dbReference>
<feature type="region of interest" description="Disordered" evidence="1">
    <location>
        <begin position="75"/>
        <end position="96"/>
    </location>
</feature>
<dbReference type="EMBL" id="CM001236">
    <property type="protein sequence ID" value="EHA47491.1"/>
    <property type="molecule type" value="Genomic_DNA"/>
</dbReference>
<evidence type="ECO:0008006" key="5">
    <source>
        <dbReference type="Google" id="ProtNLM"/>
    </source>
</evidence>
<sequence>MSLGSVLLWQFCRFASAAIFQLRRYRAVTSVAVCVTSNQRQHAGQEWILADISERSSLHGDYLQAYLVPYSLRTKDEPTGRLEGPPGQWRSKEAAR</sequence>
<evidence type="ECO:0000256" key="1">
    <source>
        <dbReference type="SAM" id="MobiDB-lite"/>
    </source>
</evidence>
<reference key="2">
    <citation type="submission" date="2011-05" db="EMBL/GenBank/DDBJ databases">
        <title>The Genome Sequence of Magnaporthe oryzae 70-15.</title>
        <authorList>
            <consortium name="The Broad Institute Genome Sequencing Platform"/>
            <person name="Ma L.-J."/>
            <person name="Dead R."/>
            <person name="Young S.K."/>
            <person name="Zeng Q."/>
            <person name="Gargeya S."/>
            <person name="Fitzgerald M."/>
            <person name="Haas B."/>
            <person name="Abouelleil A."/>
            <person name="Alvarado L."/>
            <person name="Arachchi H.M."/>
            <person name="Berlin A."/>
            <person name="Brown A."/>
            <person name="Chapman S.B."/>
            <person name="Chen Z."/>
            <person name="Dunbar C."/>
            <person name="Freedman E."/>
            <person name="Gearin G."/>
            <person name="Gellesch M."/>
            <person name="Goldberg J."/>
            <person name="Griggs A."/>
            <person name="Gujja S."/>
            <person name="Heiman D."/>
            <person name="Howarth C."/>
            <person name="Larson L."/>
            <person name="Lui A."/>
            <person name="MacDonald P.J.P."/>
            <person name="Mehta T."/>
            <person name="Montmayeur A."/>
            <person name="Murphy C."/>
            <person name="Neiman D."/>
            <person name="Pearson M."/>
            <person name="Priest M."/>
            <person name="Roberts A."/>
            <person name="Saif S."/>
            <person name="Shea T."/>
            <person name="Shenoy N."/>
            <person name="Sisk P."/>
            <person name="Stolte C."/>
            <person name="Sykes S."/>
            <person name="Yandava C."/>
            <person name="Wortman J."/>
            <person name="Nusbaum C."/>
            <person name="Birren B."/>
        </authorList>
    </citation>
    <scope>NUCLEOTIDE SEQUENCE</scope>
    <source>
        <strain>70-15</strain>
    </source>
</reference>
<dbReference type="VEuPathDB" id="FungiDB:MGG_17711"/>
<protein>
    <recommendedName>
        <fullName evidence="5">Secreted protein</fullName>
    </recommendedName>
</protein>
<dbReference type="KEGG" id="mgr:MGG_17711"/>
<dbReference type="AlphaFoldDB" id="G4NGY1"/>
<evidence type="ECO:0000313" key="3">
    <source>
        <dbReference type="EMBL" id="EHA47491.1"/>
    </source>
</evidence>
<accession>G4NGY1</accession>
<dbReference type="HOGENOM" id="CLU_2360140_0_0_1"/>
<reference evidence="3 4" key="1">
    <citation type="journal article" date="2005" name="Nature">
        <title>The genome sequence of the rice blast fungus Magnaporthe grisea.</title>
        <authorList>
            <person name="Dean R.A."/>
            <person name="Talbot N.J."/>
            <person name="Ebbole D.J."/>
            <person name="Farman M.L."/>
            <person name="Mitchell T.K."/>
            <person name="Orbach M.J."/>
            <person name="Thon M."/>
            <person name="Kulkarni R."/>
            <person name="Xu J.R."/>
            <person name="Pan H."/>
            <person name="Read N.D."/>
            <person name="Lee Y.H."/>
            <person name="Carbone I."/>
            <person name="Brown D."/>
            <person name="Oh Y.Y."/>
            <person name="Donofrio N."/>
            <person name="Jeong J.S."/>
            <person name="Soanes D.M."/>
            <person name="Djonovic S."/>
            <person name="Kolomiets E."/>
            <person name="Rehmeyer C."/>
            <person name="Li W."/>
            <person name="Harding M."/>
            <person name="Kim S."/>
            <person name="Lebrun M.H."/>
            <person name="Bohnert H."/>
            <person name="Coughlan S."/>
            <person name="Butler J."/>
            <person name="Calvo S."/>
            <person name="Ma L.J."/>
            <person name="Nicol R."/>
            <person name="Purcell S."/>
            <person name="Nusbaum C."/>
            <person name="Galagan J.E."/>
            <person name="Birren B.W."/>
        </authorList>
    </citation>
    <scope>NUCLEOTIDE SEQUENCE [LARGE SCALE GENOMIC DNA]</scope>
    <source>
        <strain evidence="4">70-15 / ATCC MYA-4617 / FGSC 8958</strain>
    </source>
</reference>
<evidence type="ECO:0000256" key="2">
    <source>
        <dbReference type="SAM" id="SignalP"/>
    </source>
</evidence>
<evidence type="ECO:0000313" key="4">
    <source>
        <dbReference type="Proteomes" id="UP000009058"/>
    </source>
</evidence>
<keyword evidence="4" id="KW-1185">Reference proteome</keyword>
<name>G4NGY1_PYRO7</name>
<gene>
    <name evidence="3" type="ORF">MGG_17711</name>
</gene>
<feature type="signal peptide" evidence="2">
    <location>
        <begin position="1"/>
        <end position="17"/>
    </location>
</feature>
<dbReference type="GeneID" id="12986247"/>
<organism evidence="3 4">
    <name type="scientific">Pyricularia oryzae (strain 70-15 / ATCC MYA-4617 / FGSC 8958)</name>
    <name type="common">Rice blast fungus</name>
    <name type="synonym">Magnaporthe oryzae</name>
    <dbReference type="NCBI Taxonomy" id="242507"/>
    <lineage>
        <taxon>Eukaryota</taxon>
        <taxon>Fungi</taxon>
        <taxon>Dikarya</taxon>
        <taxon>Ascomycota</taxon>
        <taxon>Pezizomycotina</taxon>
        <taxon>Sordariomycetes</taxon>
        <taxon>Sordariomycetidae</taxon>
        <taxon>Magnaporthales</taxon>
        <taxon>Pyriculariaceae</taxon>
        <taxon>Pyricularia</taxon>
    </lineage>
</organism>
<feature type="chain" id="PRO_5003466232" description="Secreted protein" evidence="2">
    <location>
        <begin position="18"/>
        <end position="96"/>
    </location>
</feature>
<keyword evidence="2" id="KW-0732">Signal</keyword>
<dbReference type="InParanoid" id="G4NGY1"/>